<dbReference type="KEGG" id="teu:TEU_08285"/>
<protein>
    <recommendedName>
        <fullName evidence="1">PIN domain-containing protein</fullName>
    </recommendedName>
</protein>
<dbReference type="GeneID" id="25153431"/>
<dbReference type="InterPro" id="IPR002716">
    <property type="entry name" value="PIN_dom"/>
</dbReference>
<evidence type="ECO:0000313" key="2">
    <source>
        <dbReference type="EMBL" id="AIU70328.1"/>
    </source>
</evidence>
<dbReference type="EMBL" id="CP008887">
    <property type="protein sequence ID" value="AIU70328.1"/>
    <property type="molecule type" value="Genomic_DNA"/>
</dbReference>
<reference evidence="2 3" key="1">
    <citation type="journal article" date="2015" name="Int. J. Syst. Evol. Microbiol.">
        <title>Thermococcus eurythermalis sp. nov., a conditional piezophilic hyperthermophilic archaeon with a wide temperature range isolated from an oil-immersed chimney in the Guaymas Basin.</title>
        <authorList>
            <person name="Zhao W."/>
            <person name="Zeng X."/>
            <person name="Xiao X."/>
        </authorList>
    </citation>
    <scope>NUCLEOTIDE SEQUENCE [LARGE SCALE GENOMIC DNA]</scope>
    <source>
        <strain evidence="2 3">A501</strain>
    </source>
</reference>
<evidence type="ECO:0000259" key="1">
    <source>
        <dbReference type="Pfam" id="PF13638"/>
    </source>
</evidence>
<dbReference type="OrthoDB" id="92696at2157"/>
<name>A0A097QV39_9EURY</name>
<accession>A0A097QV39</accession>
<dbReference type="STRING" id="1505907.TEU_08285"/>
<dbReference type="HOGENOM" id="CLU_838416_0_0_2"/>
<dbReference type="Pfam" id="PF13638">
    <property type="entry name" value="PIN_4"/>
    <property type="match status" value="1"/>
</dbReference>
<dbReference type="AlphaFoldDB" id="A0A097QV39"/>
<proteinExistence type="predicted"/>
<sequence>MAMSPAEVITKPELQVLINLLTEGGELEVGYPLYGLPLLKARPARRGYIVEVLADKRAINSRVPKRFASELPTWGDFYECFISSGILRYENIAEFEETLELYERLKRGVAFAPDTNLFYHRFISSYRPLDKYQIVVAEGVKKEIEDAMNYKYRHKQLGEIARRVLNAHLLREFTNRRTKRSRKAAYIALKEFERLKPRVIIAESVDEPAHNNDEIIVKTLKRYDNMTPSLLVFLTADIAITDVAKMEGLEYFLFKYPREKLGRHVVSAYQLRTLLFNLAAVFGVIDVNGVLVFGEFGGKVNIDELKLVFPAEDNLYLQFRFHLELCRKLMEIMGG</sequence>
<keyword evidence="3" id="KW-1185">Reference proteome</keyword>
<gene>
    <name evidence="2" type="ORF">TEU_08285</name>
</gene>
<evidence type="ECO:0000313" key="3">
    <source>
        <dbReference type="Proteomes" id="UP000029980"/>
    </source>
</evidence>
<dbReference type="CDD" id="cd18704">
    <property type="entry name" value="PIN_VapC-like"/>
    <property type="match status" value="1"/>
</dbReference>
<dbReference type="Proteomes" id="UP000029980">
    <property type="component" value="Chromosome"/>
</dbReference>
<feature type="domain" description="PIN" evidence="1">
    <location>
        <begin position="113"/>
        <end position="250"/>
    </location>
</feature>
<dbReference type="RefSeq" id="WP_050003298.1">
    <property type="nucleotide sequence ID" value="NZ_CP008887.1"/>
</dbReference>
<organism evidence="2 3">
    <name type="scientific">Thermococcus eurythermalis</name>
    <dbReference type="NCBI Taxonomy" id="1505907"/>
    <lineage>
        <taxon>Archaea</taxon>
        <taxon>Methanobacteriati</taxon>
        <taxon>Methanobacteriota</taxon>
        <taxon>Thermococci</taxon>
        <taxon>Thermococcales</taxon>
        <taxon>Thermococcaceae</taxon>
        <taxon>Thermococcus</taxon>
    </lineage>
</organism>